<gene>
    <name evidence="2" type="ORF">AA0113_g5686</name>
</gene>
<dbReference type="Proteomes" id="UP000293823">
    <property type="component" value="Unassembled WGS sequence"/>
</dbReference>
<feature type="region of interest" description="Disordered" evidence="1">
    <location>
        <begin position="276"/>
        <end position="315"/>
    </location>
</feature>
<dbReference type="EMBL" id="PEJP01000020">
    <property type="protein sequence ID" value="RYO64811.1"/>
    <property type="molecule type" value="Genomic_DNA"/>
</dbReference>
<comment type="caution">
    <text evidence="2">The sequence shown here is derived from an EMBL/GenBank/DDBJ whole genome shotgun (WGS) entry which is preliminary data.</text>
</comment>
<keyword evidence="3" id="KW-1185">Reference proteome</keyword>
<sequence length="359" mass="39313">MADNNGADTGLTDVHRSNHVHSETPLQLIDIPGMDISGMEQELIQVSRQELALQDPALPSRMSTTPHNHSFQPLAPPTGVMSTPPIPLENNVTAPQRGPKKPVTTLVSMLPKTAYNETDEAEGTVRSLAYIRIQLQLLQWLGLHASDTLTVRQAYYWTENIAEDKHPQAKDALRLCYYMRSQGFDTYAKFQKSRMSLYIPSQPTEVTSPKSDRLYWCQNHLTNEVAHELRTVPVSSGVRGGRRNAFSSDLTQQIQRLQATVDAVIAAGTDIARAQSRNTLPAAAGQDEHGEDTGDNAGTVSEGNAERENENGQPTMGSLAARIAVARADLQTLFFSDSPDTDAIDAAIARVAELNSQEN</sequence>
<dbReference type="AlphaFoldDB" id="A0A4Q4S4K3"/>
<proteinExistence type="predicted"/>
<protein>
    <submittedName>
        <fullName evidence="2">Uncharacterized protein</fullName>
    </submittedName>
</protein>
<accession>A0A4Q4S4K3</accession>
<evidence type="ECO:0000256" key="1">
    <source>
        <dbReference type="SAM" id="MobiDB-lite"/>
    </source>
</evidence>
<reference evidence="3" key="1">
    <citation type="journal article" date="2019" name="bioRxiv">
        <title>Genomics, evolutionary history and diagnostics of the Alternaria alternata species group including apple and Asian pear pathotypes.</title>
        <authorList>
            <person name="Armitage A.D."/>
            <person name="Cockerton H.M."/>
            <person name="Sreenivasaprasad S."/>
            <person name="Woodhall J.W."/>
            <person name="Lane C.R."/>
            <person name="Harrison R.J."/>
            <person name="Clarkson J.P."/>
        </authorList>
    </citation>
    <scope>NUCLEOTIDE SEQUENCE [LARGE SCALE GENOMIC DNA]</scope>
    <source>
        <strain evidence="3">RGR 97.0016</strain>
    </source>
</reference>
<evidence type="ECO:0000313" key="3">
    <source>
        <dbReference type="Proteomes" id="UP000293823"/>
    </source>
</evidence>
<name>A0A4Q4S4K3_9PLEO</name>
<organism evidence="2 3">
    <name type="scientific">Alternaria arborescens</name>
    <dbReference type="NCBI Taxonomy" id="156630"/>
    <lineage>
        <taxon>Eukaryota</taxon>
        <taxon>Fungi</taxon>
        <taxon>Dikarya</taxon>
        <taxon>Ascomycota</taxon>
        <taxon>Pezizomycotina</taxon>
        <taxon>Dothideomycetes</taxon>
        <taxon>Pleosporomycetidae</taxon>
        <taxon>Pleosporales</taxon>
        <taxon>Pleosporineae</taxon>
        <taxon>Pleosporaceae</taxon>
        <taxon>Alternaria</taxon>
        <taxon>Alternaria sect. Alternaria</taxon>
    </lineage>
</organism>
<dbReference type="OrthoDB" id="3770722at2759"/>
<evidence type="ECO:0000313" key="2">
    <source>
        <dbReference type="EMBL" id="RYO64811.1"/>
    </source>
</evidence>